<comment type="caution">
    <text evidence="4">The sequence shown here is derived from an EMBL/GenBank/DDBJ whole genome shotgun (WGS) entry which is preliminary data.</text>
</comment>
<dbReference type="SUPFAM" id="SSF50978">
    <property type="entry name" value="WD40 repeat-like"/>
    <property type="match status" value="1"/>
</dbReference>
<dbReference type="InterPro" id="IPR001680">
    <property type="entry name" value="WD40_rpt"/>
</dbReference>
<dbReference type="InterPro" id="IPR020472">
    <property type="entry name" value="WD40_PAC1"/>
</dbReference>
<dbReference type="Pfam" id="PF00400">
    <property type="entry name" value="WD40"/>
    <property type="match status" value="5"/>
</dbReference>
<dbReference type="EMBL" id="CM035444">
    <property type="protein sequence ID" value="KAH7277528.1"/>
    <property type="molecule type" value="Genomic_DNA"/>
</dbReference>
<proteinExistence type="predicted"/>
<feature type="repeat" description="WD" evidence="3">
    <location>
        <begin position="334"/>
        <end position="375"/>
    </location>
</feature>
<evidence type="ECO:0000313" key="5">
    <source>
        <dbReference type="Proteomes" id="UP000825935"/>
    </source>
</evidence>
<dbReference type="PROSITE" id="PS00678">
    <property type="entry name" value="WD_REPEATS_1"/>
    <property type="match status" value="1"/>
</dbReference>
<sequence length="495" mass="54176">MLSLSSSSFGSKSDSPSDAASLTSITSLARTPPYTPSPRPVDLSGKDIASEHHCVLTLQLPRKAGYIASLLTSDSQGAYLYGALSSSSTIYVWSIDVLNKGHSLSGGSIPGKVTRLELGSNSARVGRGGLKAVAVVGEHRLVTAHDHDSKLRIWEKCTSQGNSGNIVHVPETATSQVPGLSYHSRFKLLCTMPTIKDYLRTFIVDRKYVQARRHHSRLWIEHVDTISALAVSADGGYLYSASWDRSIKVWKLPSFKCVESMQNAHDDAINCMILCDDDRYLYSGSADSKIKVWSRLHTKNMCAHAGQNQTVQRNGRMSLLGKQAAPFHLLISTLEGHKSAVNALALSPRKNVLYSGAGDKAILVWEIRQHSAAHMVLTGKLRGHRKAILCLATIACSVRNGNEVLEQHIICSGSADKTVRIWRRIDAEISSDIKDNAAMHRKYQCLAVLAGHSAPVKSLCLYSIQSSSYIYIYSASLDKTVKVWQMLYPTSLGIL</sequence>
<keyword evidence="5" id="KW-1185">Reference proteome</keyword>
<reference evidence="4" key="1">
    <citation type="submission" date="2021-08" db="EMBL/GenBank/DDBJ databases">
        <title>WGS assembly of Ceratopteris richardii.</title>
        <authorList>
            <person name="Marchant D.B."/>
            <person name="Chen G."/>
            <person name="Jenkins J."/>
            <person name="Shu S."/>
            <person name="Leebens-Mack J."/>
            <person name="Grimwood J."/>
            <person name="Schmutz J."/>
            <person name="Soltis P."/>
            <person name="Soltis D."/>
            <person name="Chen Z.-H."/>
        </authorList>
    </citation>
    <scope>NUCLEOTIDE SEQUENCE</scope>
    <source>
        <strain evidence="4">Whitten #5841</strain>
        <tissue evidence="4">Leaf</tissue>
    </source>
</reference>
<gene>
    <name evidence="4" type="ORF">KP509_39G055900</name>
</gene>
<organism evidence="4 5">
    <name type="scientific">Ceratopteris richardii</name>
    <name type="common">Triangle waterfern</name>
    <dbReference type="NCBI Taxonomy" id="49495"/>
    <lineage>
        <taxon>Eukaryota</taxon>
        <taxon>Viridiplantae</taxon>
        <taxon>Streptophyta</taxon>
        <taxon>Embryophyta</taxon>
        <taxon>Tracheophyta</taxon>
        <taxon>Polypodiopsida</taxon>
        <taxon>Polypodiidae</taxon>
        <taxon>Polypodiales</taxon>
        <taxon>Pteridineae</taxon>
        <taxon>Pteridaceae</taxon>
        <taxon>Parkerioideae</taxon>
        <taxon>Ceratopteris</taxon>
    </lineage>
</organism>
<evidence type="ECO:0000313" key="4">
    <source>
        <dbReference type="EMBL" id="KAH7277528.1"/>
    </source>
</evidence>
<dbReference type="AlphaFoldDB" id="A0A8T2Q1I2"/>
<evidence type="ECO:0000256" key="2">
    <source>
        <dbReference type="ARBA" id="ARBA00022737"/>
    </source>
</evidence>
<evidence type="ECO:0000256" key="1">
    <source>
        <dbReference type="ARBA" id="ARBA00022574"/>
    </source>
</evidence>
<dbReference type="PRINTS" id="PR00320">
    <property type="entry name" value="GPROTEINBRPT"/>
</dbReference>
<feature type="repeat" description="WD" evidence="3">
    <location>
        <begin position="262"/>
        <end position="294"/>
    </location>
</feature>
<dbReference type="PROSITE" id="PS50294">
    <property type="entry name" value="WD_REPEATS_REGION"/>
    <property type="match status" value="3"/>
</dbReference>
<dbReference type="InterPro" id="IPR045182">
    <property type="entry name" value="JINGUBANG-like"/>
</dbReference>
<dbReference type="PROSITE" id="PS50082">
    <property type="entry name" value="WD_REPEATS_2"/>
    <property type="match status" value="3"/>
</dbReference>
<dbReference type="SMART" id="SM00320">
    <property type="entry name" value="WD40"/>
    <property type="match status" value="7"/>
</dbReference>
<keyword evidence="1 3" id="KW-0853">WD repeat</keyword>
<name>A0A8T2Q1I2_CERRI</name>
<dbReference type="PANTHER" id="PTHR22844">
    <property type="entry name" value="F-BOX AND WD40 DOMAIN PROTEIN"/>
    <property type="match status" value="1"/>
</dbReference>
<protein>
    <submittedName>
        <fullName evidence="4">Uncharacterized protein</fullName>
    </submittedName>
</protein>
<dbReference type="InterPro" id="IPR019775">
    <property type="entry name" value="WD40_repeat_CS"/>
</dbReference>
<dbReference type="Proteomes" id="UP000825935">
    <property type="component" value="Chromosome 39"/>
</dbReference>
<dbReference type="InterPro" id="IPR036322">
    <property type="entry name" value="WD40_repeat_dom_sf"/>
</dbReference>
<dbReference type="PANTHER" id="PTHR22844:SF387">
    <property type="entry name" value="F3I6.5 PROTEIN"/>
    <property type="match status" value="1"/>
</dbReference>
<dbReference type="CDD" id="cd00200">
    <property type="entry name" value="WD40"/>
    <property type="match status" value="1"/>
</dbReference>
<dbReference type="SUPFAM" id="SSF117289">
    <property type="entry name" value="Nucleoporin domain"/>
    <property type="match status" value="1"/>
</dbReference>
<dbReference type="Gene3D" id="2.130.10.10">
    <property type="entry name" value="YVTN repeat-like/Quinoprotein amine dehydrogenase"/>
    <property type="match status" value="2"/>
</dbReference>
<accession>A0A8T2Q1I2</accession>
<dbReference type="OrthoDB" id="674604at2759"/>
<feature type="repeat" description="WD" evidence="3">
    <location>
        <begin position="219"/>
        <end position="260"/>
    </location>
</feature>
<keyword evidence="2" id="KW-0677">Repeat</keyword>
<evidence type="ECO:0000256" key="3">
    <source>
        <dbReference type="PROSITE-ProRule" id="PRU00221"/>
    </source>
</evidence>
<dbReference type="InterPro" id="IPR015943">
    <property type="entry name" value="WD40/YVTN_repeat-like_dom_sf"/>
</dbReference>